<dbReference type="CDD" id="cd00303">
    <property type="entry name" value="retropepsin_like"/>
    <property type="match status" value="1"/>
</dbReference>
<comment type="caution">
    <text evidence="2">The sequence shown here is derived from an EMBL/GenBank/DDBJ whole genome shotgun (WGS) entry which is preliminary data.</text>
</comment>
<dbReference type="Gene3D" id="2.40.70.10">
    <property type="entry name" value="Acid Proteases"/>
    <property type="match status" value="1"/>
</dbReference>
<name>A0A9D3UMG4_9ROSI</name>
<gene>
    <name evidence="2" type="ORF">J1N35_037688</name>
</gene>
<proteinExistence type="predicted"/>
<dbReference type="AlphaFoldDB" id="A0A9D3UMG4"/>
<dbReference type="PANTHER" id="PTHR35046">
    <property type="entry name" value="ZINC KNUCKLE (CCHC-TYPE) FAMILY PROTEIN"/>
    <property type="match status" value="1"/>
</dbReference>
<keyword evidence="3" id="KW-1185">Reference proteome</keyword>
<reference evidence="2 3" key="1">
    <citation type="journal article" date="2021" name="Plant Biotechnol. J.">
        <title>Multi-omics assisted identification of the key and species-specific regulatory components of drought-tolerant mechanisms in Gossypium stocksii.</title>
        <authorList>
            <person name="Yu D."/>
            <person name="Ke L."/>
            <person name="Zhang D."/>
            <person name="Wu Y."/>
            <person name="Sun Y."/>
            <person name="Mei J."/>
            <person name="Sun J."/>
            <person name="Sun Y."/>
        </authorList>
    </citation>
    <scope>NUCLEOTIDE SEQUENCE [LARGE SCALE GENOMIC DNA]</scope>
    <source>
        <strain evidence="3">cv. E1</strain>
        <tissue evidence="2">Leaf</tissue>
    </source>
</reference>
<sequence>MEVIMRKRFIPAYYHRELYQRLQNLTQGNQSIEDFTRRWKWPWFLPILRRIERQPWQVRANGEIESEEENEEELENPTNEEDDLEYPVEGEIIIFKRSLGIQSVEDEQQQENIFHTRCHVQDKVCSMIINEKSCTNVANNMLVEKLGLATTKHPNPYKLQWFNDSGELKLTKQAVVAFSIGKYQGKVVCDVVPMHAGHLLLGRPWQFDLHMIHDRYTNRYIFKHFGKNVTLGPLTPKLMYEDQLKLKQYVEKSK</sequence>
<dbReference type="Proteomes" id="UP000828251">
    <property type="component" value="Unassembled WGS sequence"/>
</dbReference>
<feature type="region of interest" description="Disordered" evidence="1">
    <location>
        <begin position="61"/>
        <end position="82"/>
    </location>
</feature>
<evidence type="ECO:0000256" key="1">
    <source>
        <dbReference type="SAM" id="MobiDB-lite"/>
    </source>
</evidence>
<protein>
    <submittedName>
        <fullName evidence="2">Uncharacterized protein</fullName>
    </submittedName>
</protein>
<dbReference type="OrthoDB" id="1747743at2759"/>
<evidence type="ECO:0000313" key="2">
    <source>
        <dbReference type="EMBL" id="KAH1046904.1"/>
    </source>
</evidence>
<organism evidence="2 3">
    <name type="scientific">Gossypium stocksii</name>
    <dbReference type="NCBI Taxonomy" id="47602"/>
    <lineage>
        <taxon>Eukaryota</taxon>
        <taxon>Viridiplantae</taxon>
        <taxon>Streptophyta</taxon>
        <taxon>Embryophyta</taxon>
        <taxon>Tracheophyta</taxon>
        <taxon>Spermatophyta</taxon>
        <taxon>Magnoliopsida</taxon>
        <taxon>eudicotyledons</taxon>
        <taxon>Gunneridae</taxon>
        <taxon>Pentapetalae</taxon>
        <taxon>rosids</taxon>
        <taxon>malvids</taxon>
        <taxon>Malvales</taxon>
        <taxon>Malvaceae</taxon>
        <taxon>Malvoideae</taxon>
        <taxon>Gossypium</taxon>
    </lineage>
</organism>
<accession>A0A9D3UMG4</accession>
<dbReference type="EMBL" id="JAIQCV010000011">
    <property type="protein sequence ID" value="KAH1046904.1"/>
    <property type="molecule type" value="Genomic_DNA"/>
</dbReference>
<dbReference type="PANTHER" id="PTHR35046:SF9">
    <property type="entry name" value="RNA-DIRECTED DNA POLYMERASE"/>
    <property type="match status" value="1"/>
</dbReference>
<feature type="compositionally biased region" description="Acidic residues" evidence="1">
    <location>
        <begin position="64"/>
        <end position="82"/>
    </location>
</feature>
<dbReference type="InterPro" id="IPR021109">
    <property type="entry name" value="Peptidase_aspartic_dom_sf"/>
</dbReference>
<evidence type="ECO:0000313" key="3">
    <source>
        <dbReference type="Proteomes" id="UP000828251"/>
    </source>
</evidence>